<dbReference type="InterPro" id="IPR007226">
    <property type="entry name" value="SRS_dom"/>
</dbReference>
<dbReference type="KEGG" id="bbes:BESB_043690"/>
<gene>
    <name evidence="2" type="ORF">BESB_043690</name>
</gene>
<dbReference type="InterPro" id="IPR036755">
    <property type="entry name" value="SRS_dom_sf"/>
</dbReference>
<name>A0A2A9MKM4_BESBE</name>
<dbReference type="Proteomes" id="UP000224006">
    <property type="component" value="Chromosome III"/>
</dbReference>
<keyword evidence="3" id="KW-1185">Reference proteome</keyword>
<accession>A0A2A9MKM4</accession>
<dbReference type="SUPFAM" id="SSF74877">
    <property type="entry name" value="Major surface antigen p30, SAG1"/>
    <property type="match status" value="1"/>
</dbReference>
<reference evidence="2 3" key="1">
    <citation type="submission" date="2017-09" db="EMBL/GenBank/DDBJ databases">
        <title>Genome sequencing of Besnoitia besnoiti strain Bb-Ger1.</title>
        <authorList>
            <person name="Schares G."/>
            <person name="Venepally P."/>
            <person name="Lorenzi H.A."/>
        </authorList>
    </citation>
    <scope>NUCLEOTIDE SEQUENCE [LARGE SCALE GENOMIC DNA]</scope>
    <source>
        <strain evidence="2 3">Bb-Ger1</strain>
    </source>
</reference>
<comment type="caution">
    <text evidence="2">The sequence shown here is derived from an EMBL/GenBank/DDBJ whole genome shotgun (WGS) entry which is preliminary data.</text>
</comment>
<feature type="domain" description="SRS" evidence="1">
    <location>
        <begin position="11"/>
        <end position="93"/>
    </location>
</feature>
<organism evidence="2 3">
    <name type="scientific">Besnoitia besnoiti</name>
    <name type="common">Apicomplexan protozoan</name>
    <dbReference type="NCBI Taxonomy" id="94643"/>
    <lineage>
        <taxon>Eukaryota</taxon>
        <taxon>Sar</taxon>
        <taxon>Alveolata</taxon>
        <taxon>Apicomplexa</taxon>
        <taxon>Conoidasida</taxon>
        <taxon>Coccidia</taxon>
        <taxon>Eucoccidiorida</taxon>
        <taxon>Eimeriorina</taxon>
        <taxon>Sarcocystidae</taxon>
        <taxon>Besnoitia</taxon>
    </lineage>
</organism>
<dbReference type="PRINTS" id="PR01801">
    <property type="entry name" value="SURFCEANTIGN"/>
</dbReference>
<dbReference type="VEuPathDB" id="ToxoDB:BESB_043690"/>
<dbReference type="GeneID" id="40309299"/>
<dbReference type="RefSeq" id="XP_029220186.1">
    <property type="nucleotide sequence ID" value="XM_029362820.1"/>
</dbReference>
<evidence type="ECO:0000313" key="2">
    <source>
        <dbReference type="EMBL" id="PFH36177.1"/>
    </source>
</evidence>
<protein>
    <submittedName>
        <fullName evidence="2">SAG-related sequence</fullName>
    </submittedName>
</protein>
<sequence length="105" mass="10951">MQDRELKGGSRKAFAAVFSIFANSWWQKADNVKTASVLTIPKKDLPAEARHFLLGCIPKKPASDLQGKEDTDVHKAASGGAAGHSACNVLVTVKAASSSTSAAAL</sequence>
<dbReference type="Pfam" id="PF04092">
    <property type="entry name" value="SAG"/>
    <property type="match status" value="1"/>
</dbReference>
<evidence type="ECO:0000313" key="3">
    <source>
        <dbReference type="Proteomes" id="UP000224006"/>
    </source>
</evidence>
<dbReference type="EMBL" id="NWUJ01000003">
    <property type="protein sequence ID" value="PFH36177.1"/>
    <property type="molecule type" value="Genomic_DNA"/>
</dbReference>
<dbReference type="AlphaFoldDB" id="A0A2A9MKM4"/>
<dbReference type="InterPro" id="IPR028352">
    <property type="entry name" value="Surface_antig_SAG1"/>
</dbReference>
<evidence type="ECO:0000259" key="1">
    <source>
        <dbReference type="Pfam" id="PF04092"/>
    </source>
</evidence>
<dbReference type="Gene3D" id="2.60.40.1320">
    <property type="entry name" value="SRS domain"/>
    <property type="match status" value="1"/>
</dbReference>
<dbReference type="GO" id="GO:0016020">
    <property type="term" value="C:membrane"/>
    <property type="evidence" value="ECO:0007669"/>
    <property type="project" value="InterPro"/>
</dbReference>
<proteinExistence type="predicted"/>